<evidence type="ECO:0000256" key="3">
    <source>
        <dbReference type="ARBA" id="ARBA00022989"/>
    </source>
</evidence>
<feature type="transmembrane region" description="Helical" evidence="5">
    <location>
        <begin position="73"/>
        <end position="92"/>
    </location>
</feature>
<evidence type="ECO:0000313" key="6">
    <source>
        <dbReference type="EMBL" id="MCR8630144.1"/>
    </source>
</evidence>
<sequence>MLKKKIYFRTLLFSIVFFIFLFLPAGSFNFWEAWIYFVIFLGSTFIINGYFLKRDPELIERRSNAKEKEKEQKIFQTISGISFVGLLVLPSLDYRFGWSNVPLFILFVADVIVLLGFSIVFFVFKENSYTSAIIEVKENQKVITTGPYALVRHPMYTGAIFIILFTPLALGSIWAVIPSITIIIFIVLRLLNEEKVLLKELKGYEEYCKKTRYHLIPFIW</sequence>
<evidence type="ECO:0000256" key="1">
    <source>
        <dbReference type="ARBA" id="ARBA00004127"/>
    </source>
</evidence>
<evidence type="ECO:0000256" key="4">
    <source>
        <dbReference type="ARBA" id="ARBA00023136"/>
    </source>
</evidence>
<feature type="transmembrane region" description="Helical" evidence="5">
    <location>
        <begin position="33"/>
        <end position="52"/>
    </location>
</feature>
<dbReference type="RefSeq" id="WP_258211766.1">
    <property type="nucleotide sequence ID" value="NZ_JANQBD010000002.1"/>
</dbReference>
<accession>A0ABT1YAC4</accession>
<feature type="transmembrane region" description="Helical" evidence="5">
    <location>
        <begin position="104"/>
        <end position="124"/>
    </location>
</feature>
<comment type="caution">
    <text evidence="6">The sequence shown here is derived from an EMBL/GenBank/DDBJ whole genome shotgun (WGS) entry which is preliminary data.</text>
</comment>
<dbReference type="Gene3D" id="1.20.120.1630">
    <property type="match status" value="1"/>
</dbReference>
<keyword evidence="3 5" id="KW-1133">Transmembrane helix</keyword>
<protein>
    <submittedName>
        <fullName evidence="6">Isoprenylcysteine carboxylmethyltransferase family protein</fullName>
    </submittedName>
</protein>
<dbReference type="PANTHER" id="PTHR43847:SF1">
    <property type="entry name" value="BLL3993 PROTEIN"/>
    <property type="match status" value="1"/>
</dbReference>
<reference evidence="6 7" key="1">
    <citation type="submission" date="2022-08" db="EMBL/GenBank/DDBJ databases">
        <title>Paenibacillus endoradicis sp. nov., Paenibacillus radicibacter sp. nov and Paenibacillus pararadicis sp. nov., three cold-adapted plant growth-promoting bacteria isolated from root of Larix gmelinii in Great Khingan.</title>
        <authorList>
            <person name="Xue H."/>
        </authorList>
    </citation>
    <scope>NUCLEOTIDE SEQUENCE [LARGE SCALE GENOMIC DNA]</scope>
    <source>
        <strain evidence="6 7">N5-1-1-5</strain>
    </source>
</reference>
<comment type="subcellular location">
    <subcellularLocation>
        <location evidence="1">Endomembrane system</location>
        <topology evidence="1">Multi-pass membrane protein</topology>
    </subcellularLocation>
</comment>
<evidence type="ECO:0000313" key="7">
    <source>
        <dbReference type="Proteomes" id="UP001300012"/>
    </source>
</evidence>
<keyword evidence="7" id="KW-1185">Reference proteome</keyword>
<keyword evidence="2 5" id="KW-0812">Transmembrane</keyword>
<proteinExistence type="predicted"/>
<keyword evidence="4 5" id="KW-0472">Membrane</keyword>
<feature type="transmembrane region" description="Helical" evidence="5">
    <location>
        <begin position="7"/>
        <end position="27"/>
    </location>
</feature>
<dbReference type="InterPro" id="IPR052527">
    <property type="entry name" value="Metal_cation-efflux_comp"/>
</dbReference>
<dbReference type="PANTHER" id="PTHR43847">
    <property type="entry name" value="BLL3993 PROTEIN"/>
    <property type="match status" value="1"/>
</dbReference>
<name>A0ABT1YAC4_9BACL</name>
<evidence type="ECO:0000256" key="5">
    <source>
        <dbReference type="SAM" id="Phobius"/>
    </source>
</evidence>
<dbReference type="Pfam" id="PF04191">
    <property type="entry name" value="PEMT"/>
    <property type="match status" value="1"/>
</dbReference>
<dbReference type="InterPro" id="IPR007318">
    <property type="entry name" value="Phopholipid_MeTrfase"/>
</dbReference>
<gene>
    <name evidence="6" type="ORF">NV381_02900</name>
</gene>
<evidence type="ECO:0000256" key="2">
    <source>
        <dbReference type="ARBA" id="ARBA00022692"/>
    </source>
</evidence>
<dbReference type="EMBL" id="JANQBD010000002">
    <property type="protein sequence ID" value="MCR8630144.1"/>
    <property type="molecule type" value="Genomic_DNA"/>
</dbReference>
<organism evidence="6 7">
    <name type="scientific">Paenibacillus radicis</name>
    <name type="common">ex Xue et al. 2023</name>
    <dbReference type="NCBI Taxonomy" id="2972489"/>
    <lineage>
        <taxon>Bacteria</taxon>
        <taxon>Bacillati</taxon>
        <taxon>Bacillota</taxon>
        <taxon>Bacilli</taxon>
        <taxon>Bacillales</taxon>
        <taxon>Paenibacillaceae</taxon>
        <taxon>Paenibacillus</taxon>
    </lineage>
</organism>
<dbReference type="Proteomes" id="UP001300012">
    <property type="component" value="Unassembled WGS sequence"/>
</dbReference>
<feature type="transmembrane region" description="Helical" evidence="5">
    <location>
        <begin position="171"/>
        <end position="191"/>
    </location>
</feature>